<feature type="transmembrane region" description="Helical" evidence="23">
    <location>
        <begin position="974"/>
        <end position="997"/>
    </location>
</feature>
<comment type="similarity">
    <text evidence="23">Belongs to the cation transport ATPase (P-type) (TC 3.A.3) family. Type IB subfamily.</text>
</comment>
<keyword evidence="4" id="KW-0813">Transport</keyword>
<dbReference type="SFLD" id="SFLDS00003">
    <property type="entry name" value="Haloacid_Dehalogenase"/>
    <property type="match status" value="1"/>
</dbReference>
<feature type="domain" description="HMA" evidence="25">
    <location>
        <begin position="273"/>
        <end position="339"/>
    </location>
</feature>
<dbReference type="GO" id="GO:0005507">
    <property type="term" value="F:copper ion binding"/>
    <property type="evidence" value="ECO:0007669"/>
    <property type="project" value="InterPro"/>
</dbReference>
<feature type="domain" description="HMA" evidence="25">
    <location>
        <begin position="4"/>
        <end position="70"/>
    </location>
</feature>
<dbReference type="EMBL" id="KK489000">
    <property type="protein sequence ID" value="KFQ62898.1"/>
    <property type="molecule type" value="Genomic_DNA"/>
</dbReference>
<dbReference type="PROSITE" id="PS50846">
    <property type="entry name" value="HMA_2"/>
    <property type="match status" value="6"/>
</dbReference>
<evidence type="ECO:0000256" key="16">
    <source>
        <dbReference type="ARBA" id="ARBA00023034"/>
    </source>
</evidence>
<dbReference type="GO" id="GO:0005524">
    <property type="term" value="F:ATP binding"/>
    <property type="evidence" value="ECO:0007669"/>
    <property type="project" value="UniProtKB-UniRule"/>
</dbReference>
<evidence type="ECO:0000256" key="20">
    <source>
        <dbReference type="ARBA" id="ARBA00062031"/>
    </source>
</evidence>
<keyword evidence="10 23" id="KW-0547">Nucleotide-binding</keyword>
<feature type="transmembrane region" description="Helical" evidence="23">
    <location>
        <begin position="1348"/>
        <end position="1370"/>
    </location>
</feature>
<accession>A0A091SX68</accession>
<evidence type="ECO:0000256" key="9">
    <source>
        <dbReference type="ARBA" id="ARBA00022737"/>
    </source>
</evidence>
<sequence length="1489" mass="161392">MEAKSIVIGVEGMTCNSCVQTIEQHVGKMNGIHSIKVSLENKNAVVIYDSKLQTPATLQEAIYDMGFDATLADSNPQPVLPDTIFLTIPTQSALTSKQICSTLLKNKGIVDVKMSSDQKTAVVTFISSVTNGKQIIQMVPGVDLNISAPEVTPGTCEDSSWSQASSVVLRLKVEGMTCHSCTSTIEGKIGKLQGIQRIKVSLDNQEAVVVYQPHLITAEEIKHQIEAAGFTASFKKQPRPLKLSTIDLERLRNVQTKGSEMALKENSNVNDTKTIVFRIDGMHCRSCVLNIQSTISALPSVTSIVVSLEKKSAIIKYNPNLISIDVLRRAIEAVSPETFKVSLPDEYENAALFSGDASMGKSPHPALKDASQPLTQVVVINIDGMTCNSCVQSIEGVVSQKAGVKSIHVSLANRNGTIEYDPLQTCPEDLRSSIEDMGFDASLSAEAEPPVTIAQPSPEVQLESHKPEPPSKASPTHLARQETKAISKCYVQVTGMTCASCVANIERNLRREDGIHSILVALMAGKAEVRYNPAVIQPSAIAELIRELGFGATVMENCGEGDGILELVVRGMTCASCVHKIESTLMKTNGVLYCSVALATNKAHIKYDPEIIGPRDVMQVIKDLGFTTSLVKKDRSASHLDHKQEIRQWKRSFVVSLVFCIPVMGLMIYMMVMDSQLSDAHAHHNMSNEEMEALHSSMILEYQFLPGLSVMNFLSFLLCVPVQVFGGWHFYIQAYKALKHKTANMDVLIVLATSVAFVYSFVILLVAMAEKAKVNPVTFFDTPPMLFVFISLGRWLEHVAKGKTSEALARLISLQATEATIVTLGPDNVLLSEEQVDVELVQRGDIVKVIPGGKFPVDGRVIEGHSMVDESLITGEAMPVTKKPGNTVIAGSINQNGSLLISATHIVKLVEEAQTSKAPIQQFADKLSGYFVPFIVAVSVVTLFAWIIIGFVDFEIVEKYFLGYNKSISAAEVIIRFAFQASITVLCIACPCSLGLATPTAVMVGTGVGAQNGILIKGGEPLEMAHKVKVVVFDKTGTITHGTPEVMQVKFLVEGNQLPHNKMLAIVGTAESNSEHPLGVAITKYCKKELNSETLGTCTDFQVVPGCGISCKVTNIEALLYRKNKMVEENNIRNVTLVKIEENMDESVQPALIIDAELPTTMTSQKYSVLIGNREWMNRNGLLVKSEVDKAMMEHERRGRTAVLAAVDGVLCGLIAVADTVKPEAELAVYTLKSMGLEVVLMTGDNSKTARSIASQVGITKVFAEVLPSHKVAKVKQLQDEGRRVAMVGDGINDSPALAMANVGIAIGTGTDVAIEAADVVLIRDDLMDVVASIDLSRKTVKRIRINFIFALIYNLIGVPIAAGVFLPVGLVLQPWMGSAAMAASSVSVVLSSLLLKMYQKPSSEKLEFRARGQMRHKSPSEISVHIGIDETGTGSPKLSLMDRIINYSRASINSLFSDKRSVNSIVLNEPDKHSLLVGDFGEDDDTAL</sequence>
<dbReference type="Gene3D" id="3.30.70.100">
    <property type="match status" value="6"/>
</dbReference>
<comment type="subunit">
    <text evidence="20">Monomer. Interacts with PDZD11. Interacts with ATOX1 and COMMD1. Interacts with TYRP1. Directly interacts with SOD3; this interaction is copper-dependent and is required for SOD3 activity.</text>
</comment>
<evidence type="ECO:0000256" key="15">
    <source>
        <dbReference type="ARBA" id="ARBA00023008"/>
    </source>
</evidence>
<feature type="transmembrane region" description="Helical" evidence="23">
    <location>
        <begin position="747"/>
        <end position="768"/>
    </location>
</feature>
<evidence type="ECO:0000256" key="22">
    <source>
        <dbReference type="ARBA" id="ARBA00083612"/>
    </source>
</evidence>
<dbReference type="SFLD" id="SFLDF00027">
    <property type="entry name" value="p-type_atpase"/>
    <property type="match status" value="1"/>
</dbReference>
<dbReference type="InterPro" id="IPR017969">
    <property type="entry name" value="Heavy-metal-associated_CS"/>
</dbReference>
<comment type="subcellular location">
    <subcellularLocation>
        <location evidence="2">Cell membrane</location>
        <topology evidence="2">Multi-pass membrane protein</topology>
    </subcellularLocation>
    <subcellularLocation>
        <location evidence="1">Golgi apparatus</location>
        <location evidence="1">trans-Golgi network membrane</location>
        <topology evidence="1">Multi-pass membrane protein</topology>
    </subcellularLocation>
    <subcellularLocation>
        <location evidence="23">Membrane</location>
    </subcellularLocation>
</comment>
<dbReference type="GO" id="GO:0016887">
    <property type="term" value="F:ATP hydrolysis activity"/>
    <property type="evidence" value="ECO:0007669"/>
    <property type="project" value="InterPro"/>
</dbReference>
<dbReference type="PRINTS" id="PR00119">
    <property type="entry name" value="CATATPASE"/>
</dbReference>
<evidence type="ECO:0000256" key="12">
    <source>
        <dbReference type="ARBA" id="ARBA00022840"/>
    </source>
</evidence>
<feature type="transmembrane region" description="Helical" evidence="23">
    <location>
        <begin position="653"/>
        <end position="672"/>
    </location>
</feature>
<keyword evidence="7 23" id="KW-0812">Transmembrane</keyword>
<dbReference type="NCBIfam" id="TIGR01525">
    <property type="entry name" value="ATPase-IB_hvy"/>
    <property type="match status" value="1"/>
</dbReference>
<evidence type="ECO:0000256" key="14">
    <source>
        <dbReference type="ARBA" id="ARBA00022989"/>
    </source>
</evidence>
<dbReference type="SUPFAM" id="SSF55008">
    <property type="entry name" value="HMA, heavy metal-associated domain"/>
    <property type="match status" value="6"/>
</dbReference>
<dbReference type="FunFam" id="3.30.70.100:FF:000031">
    <property type="entry name" value="copper-transporting ATPase 1"/>
    <property type="match status" value="1"/>
</dbReference>
<keyword evidence="12 23" id="KW-0067">ATP-binding</keyword>
<dbReference type="SUPFAM" id="SSF81665">
    <property type="entry name" value="Calcium ATPase, transmembrane domain M"/>
    <property type="match status" value="1"/>
</dbReference>
<keyword evidence="18 23" id="KW-0472">Membrane</keyword>
<keyword evidence="15" id="KW-0186">Copper</keyword>
<dbReference type="NCBIfam" id="TIGR00003">
    <property type="entry name" value="copper ion binding protein"/>
    <property type="match status" value="5"/>
</dbReference>
<evidence type="ECO:0000256" key="10">
    <source>
        <dbReference type="ARBA" id="ARBA00022741"/>
    </source>
</evidence>
<keyword evidence="8 23" id="KW-0479">Metal-binding</keyword>
<dbReference type="GO" id="GO:0005802">
    <property type="term" value="C:trans-Golgi network"/>
    <property type="evidence" value="ECO:0007669"/>
    <property type="project" value="UniProtKB-ARBA"/>
</dbReference>
<dbReference type="InterPro" id="IPR036163">
    <property type="entry name" value="HMA_dom_sf"/>
</dbReference>
<dbReference type="FunFam" id="3.30.70.100:FF:000001">
    <property type="entry name" value="ATPase copper transporting beta"/>
    <property type="match status" value="3"/>
</dbReference>
<protein>
    <recommendedName>
        <fullName evidence="21">Copper-transporting ATPase 1</fullName>
        <ecNumber evidence="3">7.2.2.8</ecNumber>
    </recommendedName>
    <alternativeName>
        <fullName evidence="22">Copper pump 1</fullName>
    </alternativeName>
</protein>
<dbReference type="Gene3D" id="3.40.50.1000">
    <property type="entry name" value="HAD superfamily/HAD-like"/>
    <property type="match status" value="1"/>
</dbReference>
<evidence type="ECO:0000313" key="26">
    <source>
        <dbReference type="EMBL" id="KFQ62898.1"/>
    </source>
</evidence>
<evidence type="ECO:0000256" key="21">
    <source>
        <dbReference type="ARBA" id="ARBA00074950"/>
    </source>
</evidence>
<feature type="domain" description="HMA" evidence="25">
    <location>
        <begin position="167"/>
        <end position="233"/>
    </location>
</feature>
<dbReference type="CDD" id="cd00371">
    <property type="entry name" value="HMA"/>
    <property type="match status" value="6"/>
</dbReference>
<dbReference type="InterPro" id="IPR008250">
    <property type="entry name" value="ATPase_P-typ_transduc_dom_A_sf"/>
</dbReference>
<dbReference type="PANTHER" id="PTHR46594:SF4">
    <property type="entry name" value="P-TYPE CATION-TRANSPORTING ATPASE"/>
    <property type="match status" value="1"/>
</dbReference>
<dbReference type="FunFam" id="3.40.50.1000:FF:000092">
    <property type="entry name" value="copper-transporting ATPase 1 isoform X2"/>
    <property type="match status" value="1"/>
</dbReference>
<keyword evidence="27" id="KW-1185">Reference proteome</keyword>
<keyword evidence="9" id="KW-0677">Repeat</keyword>
<dbReference type="PROSITE" id="PS00154">
    <property type="entry name" value="ATPASE_E1_E2"/>
    <property type="match status" value="1"/>
</dbReference>
<dbReference type="SUPFAM" id="SSF81653">
    <property type="entry name" value="Calcium ATPase, transduction domain A"/>
    <property type="match status" value="1"/>
</dbReference>
<evidence type="ECO:0000256" key="3">
    <source>
        <dbReference type="ARBA" id="ARBA00012517"/>
    </source>
</evidence>
<dbReference type="SUPFAM" id="SSF56784">
    <property type="entry name" value="HAD-like"/>
    <property type="match status" value="1"/>
</dbReference>
<name>A0A091SX68_PELCR</name>
<dbReference type="InterPro" id="IPR027256">
    <property type="entry name" value="P-typ_ATPase_IB"/>
</dbReference>
<evidence type="ECO:0000256" key="13">
    <source>
        <dbReference type="ARBA" id="ARBA00022967"/>
    </source>
</evidence>
<dbReference type="InterPro" id="IPR001757">
    <property type="entry name" value="P_typ_ATPase"/>
</dbReference>
<dbReference type="InterPro" id="IPR023298">
    <property type="entry name" value="ATPase_P-typ_TM_dom_sf"/>
</dbReference>
<evidence type="ECO:0000256" key="6">
    <source>
        <dbReference type="ARBA" id="ARBA00022553"/>
    </source>
</evidence>
<feature type="domain" description="HMA" evidence="25">
    <location>
        <begin position="563"/>
        <end position="629"/>
    </location>
</feature>
<evidence type="ECO:0000256" key="18">
    <source>
        <dbReference type="ARBA" id="ARBA00023136"/>
    </source>
</evidence>
<dbReference type="InterPro" id="IPR023299">
    <property type="entry name" value="ATPase_P-typ_cyto_dom_N"/>
</dbReference>
<organism evidence="26 27">
    <name type="scientific">Pelecanus crispus</name>
    <name type="common">Dalmatian pelican</name>
    <dbReference type="NCBI Taxonomy" id="36300"/>
    <lineage>
        <taxon>Eukaryota</taxon>
        <taxon>Metazoa</taxon>
        <taxon>Chordata</taxon>
        <taxon>Craniata</taxon>
        <taxon>Vertebrata</taxon>
        <taxon>Euteleostomi</taxon>
        <taxon>Archelosauria</taxon>
        <taxon>Archosauria</taxon>
        <taxon>Dinosauria</taxon>
        <taxon>Saurischia</taxon>
        <taxon>Theropoda</taxon>
        <taxon>Coelurosauria</taxon>
        <taxon>Aves</taxon>
        <taxon>Neognathae</taxon>
        <taxon>Neoaves</taxon>
        <taxon>Aequornithes</taxon>
        <taxon>Pelecaniformes</taxon>
        <taxon>Pelecanidae</taxon>
        <taxon>Pelecanus</taxon>
    </lineage>
</organism>
<keyword evidence="5" id="KW-1003">Cell membrane</keyword>
<dbReference type="InterPro" id="IPR059000">
    <property type="entry name" value="ATPase_P-type_domA"/>
</dbReference>
<dbReference type="InterPro" id="IPR018303">
    <property type="entry name" value="ATPase_P-typ_P_site"/>
</dbReference>
<dbReference type="CDD" id="cd02094">
    <property type="entry name" value="P-type_ATPase_Cu-like"/>
    <property type="match status" value="1"/>
</dbReference>
<evidence type="ECO:0000256" key="1">
    <source>
        <dbReference type="ARBA" id="ARBA00004166"/>
    </source>
</evidence>
<dbReference type="PROSITE" id="PS01047">
    <property type="entry name" value="HMA_1"/>
    <property type="match status" value="6"/>
</dbReference>
<dbReference type="Gene3D" id="2.70.150.10">
    <property type="entry name" value="Calcium-transporting ATPase, cytoplasmic transduction domain A"/>
    <property type="match status" value="1"/>
</dbReference>
<dbReference type="PANTHER" id="PTHR46594">
    <property type="entry name" value="P-TYPE CATION-TRANSPORTING ATPASE"/>
    <property type="match status" value="1"/>
</dbReference>
<dbReference type="FunFam" id="3.30.70.100:FF:000026">
    <property type="entry name" value="ATPase copper transporting alpha"/>
    <property type="match status" value="1"/>
</dbReference>
<dbReference type="EC" id="7.2.2.8" evidence="3"/>
<evidence type="ECO:0000256" key="2">
    <source>
        <dbReference type="ARBA" id="ARBA00004651"/>
    </source>
</evidence>
<feature type="transmembrane region" description="Helical" evidence="23">
    <location>
        <begin position="704"/>
        <end position="726"/>
    </location>
</feature>
<proteinExistence type="inferred from homology"/>
<dbReference type="Proteomes" id="UP000054150">
    <property type="component" value="Unassembled WGS sequence"/>
</dbReference>
<dbReference type="InterPro" id="IPR023214">
    <property type="entry name" value="HAD_sf"/>
</dbReference>
<dbReference type="InterPro" id="IPR006121">
    <property type="entry name" value="HMA_dom"/>
</dbReference>
<dbReference type="FunFam" id="3.30.70.100:FF:000009">
    <property type="entry name" value="ATPase copper transporting beta"/>
    <property type="match status" value="1"/>
</dbReference>
<evidence type="ECO:0000256" key="5">
    <source>
        <dbReference type="ARBA" id="ARBA00022475"/>
    </source>
</evidence>
<keyword evidence="13" id="KW-1278">Translocase</keyword>
<feature type="transmembrane region" description="Helical" evidence="23">
    <location>
        <begin position="930"/>
        <end position="954"/>
    </location>
</feature>
<keyword evidence="16" id="KW-0333">Golgi apparatus</keyword>
<keyword evidence="19" id="KW-0325">Glycoprotein</keyword>
<keyword evidence="6" id="KW-0597">Phosphoprotein</keyword>
<dbReference type="InterPro" id="IPR006122">
    <property type="entry name" value="HMA_Cu_ion-bd"/>
</dbReference>
<keyword evidence="17" id="KW-0406">Ion transport</keyword>
<evidence type="ECO:0000256" key="8">
    <source>
        <dbReference type="ARBA" id="ARBA00022723"/>
    </source>
</evidence>
<dbReference type="Gene3D" id="3.40.1110.10">
    <property type="entry name" value="Calcium-transporting ATPase, cytoplasmic domain N"/>
    <property type="match status" value="1"/>
</dbReference>
<evidence type="ECO:0000256" key="4">
    <source>
        <dbReference type="ARBA" id="ARBA00022448"/>
    </source>
</evidence>
<dbReference type="FunFam" id="3.40.1110.10:FF:000023">
    <property type="entry name" value="Copper-transporting ATPase 1, putative"/>
    <property type="match status" value="1"/>
</dbReference>
<dbReference type="NCBIfam" id="TIGR01494">
    <property type="entry name" value="ATPase_P-type"/>
    <property type="match status" value="2"/>
</dbReference>
<evidence type="ECO:0000256" key="7">
    <source>
        <dbReference type="ARBA" id="ARBA00022692"/>
    </source>
</evidence>
<dbReference type="FunFam" id="2.70.150.10:FF:000002">
    <property type="entry name" value="Copper-transporting ATPase 1, putative"/>
    <property type="match status" value="1"/>
</dbReference>
<dbReference type="SUPFAM" id="SSF81660">
    <property type="entry name" value="Metal cation-transporting ATPase, ATP-binding domain N"/>
    <property type="match status" value="1"/>
</dbReference>
<dbReference type="PRINTS" id="PR00942">
    <property type="entry name" value="CUATPASEI"/>
</dbReference>
<evidence type="ECO:0000259" key="25">
    <source>
        <dbReference type="PROSITE" id="PS50846"/>
    </source>
</evidence>
<dbReference type="Pfam" id="PF00403">
    <property type="entry name" value="HMA"/>
    <property type="match status" value="6"/>
</dbReference>
<evidence type="ECO:0000256" key="17">
    <source>
        <dbReference type="ARBA" id="ARBA00023065"/>
    </source>
</evidence>
<evidence type="ECO:0000256" key="11">
    <source>
        <dbReference type="ARBA" id="ARBA00022796"/>
    </source>
</evidence>
<feature type="domain" description="HMA" evidence="25">
    <location>
        <begin position="487"/>
        <end position="553"/>
    </location>
</feature>
<gene>
    <name evidence="26" type="ORF">N334_13735</name>
</gene>
<dbReference type="GO" id="GO:0140581">
    <property type="term" value="F:P-type monovalent copper transporter activity"/>
    <property type="evidence" value="ECO:0007669"/>
    <property type="project" value="UniProtKB-EC"/>
</dbReference>
<evidence type="ECO:0000313" key="27">
    <source>
        <dbReference type="Proteomes" id="UP000054150"/>
    </source>
</evidence>
<evidence type="ECO:0000256" key="23">
    <source>
        <dbReference type="RuleBase" id="RU362081"/>
    </source>
</evidence>
<dbReference type="FunFam" id="3.40.50.1000:FF:000144">
    <property type="entry name" value="copper-transporting ATPase 1 isoform X2"/>
    <property type="match status" value="1"/>
</dbReference>
<dbReference type="Gene3D" id="1.20.1110.10">
    <property type="entry name" value="Calcium-transporting ATPase, transmembrane domain"/>
    <property type="match status" value="1"/>
</dbReference>
<feature type="domain" description="HMA" evidence="25">
    <location>
        <begin position="376"/>
        <end position="442"/>
    </location>
</feature>
<dbReference type="InterPro" id="IPR044492">
    <property type="entry name" value="P_typ_ATPase_HD_dom"/>
</dbReference>
<evidence type="ECO:0000256" key="24">
    <source>
        <dbReference type="SAM" id="MobiDB-lite"/>
    </source>
</evidence>
<dbReference type="Pfam" id="PF00122">
    <property type="entry name" value="E1-E2_ATPase"/>
    <property type="match status" value="1"/>
</dbReference>
<dbReference type="SFLD" id="SFLDG00002">
    <property type="entry name" value="C1.7:_P-type_atpase_like"/>
    <property type="match status" value="1"/>
</dbReference>
<feature type="transmembrane region" description="Helical" evidence="23">
    <location>
        <begin position="774"/>
        <end position="796"/>
    </location>
</feature>
<feature type="transmembrane region" description="Helical" evidence="23">
    <location>
        <begin position="1376"/>
        <end position="1396"/>
    </location>
</feature>
<dbReference type="Pfam" id="PF00702">
    <property type="entry name" value="Hydrolase"/>
    <property type="match status" value="1"/>
</dbReference>
<keyword evidence="14 23" id="KW-1133">Transmembrane helix</keyword>
<feature type="region of interest" description="Disordered" evidence="24">
    <location>
        <begin position="457"/>
        <end position="478"/>
    </location>
</feature>
<dbReference type="InterPro" id="IPR036412">
    <property type="entry name" value="HAD-like_sf"/>
</dbReference>
<reference evidence="26 27" key="1">
    <citation type="submission" date="2014-04" db="EMBL/GenBank/DDBJ databases">
        <title>Genome evolution of avian class.</title>
        <authorList>
            <person name="Zhang G."/>
            <person name="Li C."/>
        </authorList>
    </citation>
    <scope>NUCLEOTIDE SEQUENCE [LARGE SCALE GENOMIC DNA]</scope>
    <source>
        <strain evidence="26">BGI_N334</strain>
    </source>
</reference>
<dbReference type="GO" id="GO:0005886">
    <property type="term" value="C:plasma membrane"/>
    <property type="evidence" value="ECO:0007669"/>
    <property type="project" value="UniProtKB-SubCell"/>
</dbReference>
<evidence type="ECO:0000256" key="19">
    <source>
        <dbReference type="ARBA" id="ARBA00023180"/>
    </source>
</evidence>
<keyword evidence="11" id="KW-0187">Copper transport</keyword>